<comment type="caution">
    <text evidence="1">The sequence shown here is derived from an EMBL/GenBank/DDBJ whole genome shotgun (WGS) entry which is preliminary data.</text>
</comment>
<gene>
    <name evidence="1" type="ORF">E2C01_020726</name>
</gene>
<proteinExistence type="predicted"/>
<evidence type="ECO:0000313" key="1">
    <source>
        <dbReference type="EMBL" id="MPC27553.1"/>
    </source>
</evidence>
<dbReference type="Proteomes" id="UP000324222">
    <property type="component" value="Unassembled WGS sequence"/>
</dbReference>
<name>A0A5B7E2V6_PORTR</name>
<reference evidence="1 2" key="1">
    <citation type="submission" date="2019-05" db="EMBL/GenBank/DDBJ databases">
        <title>Another draft genome of Portunus trituberculatus and its Hox gene families provides insights of decapod evolution.</title>
        <authorList>
            <person name="Jeong J.-H."/>
            <person name="Song I."/>
            <person name="Kim S."/>
            <person name="Choi T."/>
            <person name="Kim D."/>
            <person name="Ryu S."/>
            <person name="Kim W."/>
        </authorList>
    </citation>
    <scope>NUCLEOTIDE SEQUENCE [LARGE SCALE GENOMIC DNA]</scope>
    <source>
        <tissue evidence="1">Muscle</tissue>
    </source>
</reference>
<keyword evidence="2" id="KW-1185">Reference proteome</keyword>
<organism evidence="1 2">
    <name type="scientific">Portunus trituberculatus</name>
    <name type="common">Swimming crab</name>
    <name type="synonym">Neptunus trituberculatus</name>
    <dbReference type="NCBI Taxonomy" id="210409"/>
    <lineage>
        <taxon>Eukaryota</taxon>
        <taxon>Metazoa</taxon>
        <taxon>Ecdysozoa</taxon>
        <taxon>Arthropoda</taxon>
        <taxon>Crustacea</taxon>
        <taxon>Multicrustacea</taxon>
        <taxon>Malacostraca</taxon>
        <taxon>Eumalacostraca</taxon>
        <taxon>Eucarida</taxon>
        <taxon>Decapoda</taxon>
        <taxon>Pleocyemata</taxon>
        <taxon>Brachyura</taxon>
        <taxon>Eubrachyura</taxon>
        <taxon>Portunoidea</taxon>
        <taxon>Portunidae</taxon>
        <taxon>Portuninae</taxon>
        <taxon>Portunus</taxon>
    </lineage>
</organism>
<evidence type="ECO:0000313" key="2">
    <source>
        <dbReference type="Proteomes" id="UP000324222"/>
    </source>
</evidence>
<dbReference type="EMBL" id="VSRR010001766">
    <property type="protein sequence ID" value="MPC27553.1"/>
    <property type="molecule type" value="Genomic_DNA"/>
</dbReference>
<sequence>MFVLICDGFLKSELVAVVTAIPGSHRNVSAPSTSHCLLQVWEAAFLYHTTREINDTPFCSDMIHKEGKGSHDGPSIMTFKYFMSTIKVKQDWQCCLYWLEK</sequence>
<accession>A0A5B7E2V6</accession>
<dbReference type="AlphaFoldDB" id="A0A5B7E2V6"/>
<protein>
    <submittedName>
        <fullName evidence="1">Uncharacterized protein</fullName>
    </submittedName>
</protein>